<evidence type="ECO:0000256" key="4">
    <source>
        <dbReference type="ARBA" id="ARBA00022692"/>
    </source>
</evidence>
<feature type="domain" description="TonB-dependent receptor plug" evidence="11">
    <location>
        <begin position="60"/>
        <end position="169"/>
    </location>
</feature>
<dbReference type="InterPro" id="IPR012910">
    <property type="entry name" value="Plug_dom"/>
</dbReference>
<dbReference type="PROSITE" id="PS52016">
    <property type="entry name" value="TONB_DEPENDENT_REC_3"/>
    <property type="match status" value="1"/>
</dbReference>
<feature type="domain" description="TonB-dependent receptor-like beta-barrel" evidence="10">
    <location>
        <begin position="311"/>
        <end position="740"/>
    </location>
</feature>
<keyword evidence="7" id="KW-0798">TonB box</keyword>
<dbReference type="InterPro" id="IPR039426">
    <property type="entry name" value="TonB-dep_rcpt-like"/>
</dbReference>
<evidence type="ECO:0000256" key="5">
    <source>
        <dbReference type="ARBA" id="ARBA00023004"/>
    </source>
</evidence>
<gene>
    <name evidence="12" type="ORF">MNBD_ALPHA02-1490</name>
</gene>
<dbReference type="PANTHER" id="PTHR32552">
    <property type="entry name" value="FERRICHROME IRON RECEPTOR-RELATED"/>
    <property type="match status" value="1"/>
</dbReference>
<keyword evidence="8" id="KW-0472">Membrane</keyword>
<keyword evidence="4" id="KW-0812">Transmembrane</keyword>
<protein>
    <submittedName>
        <fullName evidence="12">TonB-dependent receptor</fullName>
    </submittedName>
</protein>
<sequence>MNARKSKFHPSAKLATILATVSCAALLAQSPIAFAAEGDDDAVDFEEILVTATKRGSQTLIDVPIAIQAISGDSLRDRGVQDFADWAPSITGLRYEDLGPGDKRIFLRGINSTGASTTGVYFDEAVVTASSKEDGGGRNVDIKLYDINRIEVLKGPQGTLYGASSMSGTIKMIPNKPDMESIDAYVDGSLGNTDGGGFNWDINAMVNLPLVQDKAALRVVAWNVDRSGYVDNVRLGTKNINNEKTYGGRVMLRLAASENLTIDASVMIQRTDVGGTSRITPAGTIGHVPTDALPNFFGGDLKTVSFTKDEWSDNWEIYSLTANYEMENGTITATTNWFDRRINFNFDSTPILIFFGAPVRAITHQPQSRRVWSNELRYASNWEGPLQLVVGGLVQRERTNFEVQVIASDATTGRALGPWDPENDFFTGTGNAIFGRTNNGGINQEAVFGELSFEATEKLTATVGLRYFRSSQNSAEQETHPFFGFGGGPRPPIKPNDSSDNKLTTKFNLAYKASDDLMIYATASQGFRVGGLNSAGIPIIAQIPRNFAPDSLWNYELGMKSRFAENKVILNVAIYQIDWSNMQSVSRDATGAFQFIANAGDTRIRGIETDVTLRPTDQLELTMGGAYTDTFLTKDQPGVTPGNIVEVAFPGHKGDPVPNVPKFTFNASAQYKFDVTEDIGGLFRVDYAWVGRSRTEFRPRGPEADGFNPHTEQIGGYNNFNARLGIETETWSAKLFVNNLFDTRGIVDSISSDQDPLAQLVTRPRTYGLNVTWRR</sequence>
<keyword evidence="5" id="KW-0408">Iron</keyword>
<dbReference type="Gene3D" id="2.40.170.20">
    <property type="entry name" value="TonB-dependent receptor, beta-barrel domain"/>
    <property type="match status" value="1"/>
</dbReference>
<evidence type="ECO:0000256" key="1">
    <source>
        <dbReference type="ARBA" id="ARBA00004571"/>
    </source>
</evidence>
<evidence type="ECO:0000313" key="12">
    <source>
        <dbReference type="EMBL" id="VAV99341.1"/>
    </source>
</evidence>
<organism evidence="12">
    <name type="scientific">hydrothermal vent metagenome</name>
    <dbReference type="NCBI Taxonomy" id="652676"/>
    <lineage>
        <taxon>unclassified sequences</taxon>
        <taxon>metagenomes</taxon>
        <taxon>ecological metagenomes</taxon>
    </lineage>
</organism>
<evidence type="ECO:0000256" key="3">
    <source>
        <dbReference type="ARBA" id="ARBA00022496"/>
    </source>
</evidence>
<reference evidence="12" key="1">
    <citation type="submission" date="2018-06" db="EMBL/GenBank/DDBJ databases">
        <authorList>
            <person name="Zhirakovskaya E."/>
        </authorList>
    </citation>
    <scope>NUCLEOTIDE SEQUENCE</scope>
</reference>
<evidence type="ECO:0000259" key="11">
    <source>
        <dbReference type="Pfam" id="PF07715"/>
    </source>
</evidence>
<proteinExistence type="predicted"/>
<dbReference type="AlphaFoldDB" id="A0A3B0S961"/>
<evidence type="ECO:0000256" key="8">
    <source>
        <dbReference type="ARBA" id="ARBA00023136"/>
    </source>
</evidence>
<keyword evidence="2" id="KW-0813">Transport</keyword>
<keyword evidence="9" id="KW-0998">Cell outer membrane</keyword>
<evidence type="ECO:0000259" key="10">
    <source>
        <dbReference type="Pfam" id="PF00593"/>
    </source>
</evidence>
<accession>A0A3B0S961</accession>
<dbReference type="Pfam" id="PF00593">
    <property type="entry name" value="TonB_dep_Rec_b-barrel"/>
    <property type="match status" value="1"/>
</dbReference>
<comment type="subcellular location">
    <subcellularLocation>
        <location evidence="1">Cell outer membrane</location>
        <topology evidence="1">Multi-pass membrane protein</topology>
    </subcellularLocation>
</comment>
<dbReference type="InterPro" id="IPR000531">
    <property type="entry name" value="Beta-barrel_TonB"/>
</dbReference>
<evidence type="ECO:0000256" key="9">
    <source>
        <dbReference type="ARBA" id="ARBA00023237"/>
    </source>
</evidence>
<dbReference type="SUPFAM" id="SSF56935">
    <property type="entry name" value="Porins"/>
    <property type="match status" value="1"/>
</dbReference>
<keyword evidence="6" id="KW-0406">Ion transport</keyword>
<keyword evidence="3" id="KW-0410">Iron transport</keyword>
<dbReference type="GO" id="GO:0009279">
    <property type="term" value="C:cell outer membrane"/>
    <property type="evidence" value="ECO:0007669"/>
    <property type="project" value="UniProtKB-SubCell"/>
</dbReference>
<dbReference type="PANTHER" id="PTHR32552:SF81">
    <property type="entry name" value="TONB-DEPENDENT OUTER MEMBRANE RECEPTOR"/>
    <property type="match status" value="1"/>
</dbReference>
<name>A0A3B0S961_9ZZZZ</name>
<evidence type="ECO:0000256" key="6">
    <source>
        <dbReference type="ARBA" id="ARBA00023065"/>
    </source>
</evidence>
<evidence type="ECO:0000256" key="2">
    <source>
        <dbReference type="ARBA" id="ARBA00022448"/>
    </source>
</evidence>
<evidence type="ECO:0000256" key="7">
    <source>
        <dbReference type="ARBA" id="ARBA00023077"/>
    </source>
</evidence>
<keyword evidence="12" id="KW-0675">Receptor</keyword>
<dbReference type="EMBL" id="UOED01000132">
    <property type="protein sequence ID" value="VAV99341.1"/>
    <property type="molecule type" value="Genomic_DNA"/>
</dbReference>
<dbReference type="GO" id="GO:0006826">
    <property type="term" value="P:iron ion transport"/>
    <property type="evidence" value="ECO:0007669"/>
    <property type="project" value="UniProtKB-KW"/>
</dbReference>
<dbReference type="Pfam" id="PF07715">
    <property type="entry name" value="Plug"/>
    <property type="match status" value="1"/>
</dbReference>
<dbReference type="InterPro" id="IPR036942">
    <property type="entry name" value="Beta-barrel_TonB_sf"/>
</dbReference>